<protein>
    <submittedName>
        <fullName evidence="2">DUF5304 family protein</fullName>
    </submittedName>
</protein>
<evidence type="ECO:0000313" key="3">
    <source>
        <dbReference type="Proteomes" id="UP001596413"/>
    </source>
</evidence>
<dbReference type="Proteomes" id="UP001596413">
    <property type="component" value="Unassembled WGS sequence"/>
</dbReference>
<reference evidence="3" key="1">
    <citation type="journal article" date="2019" name="Int. J. Syst. Evol. Microbiol.">
        <title>The Global Catalogue of Microorganisms (GCM) 10K type strain sequencing project: providing services to taxonomists for standard genome sequencing and annotation.</title>
        <authorList>
            <consortium name="The Broad Institute Genomics Platform"/>
            <consortium name="The Broad Institute Genome Sequencing Center for Infectious Disease"/>
            <person name="Wu L."/>
            <person name="Ma J."/>
        </authorList>
    </citation>
    <scope>NUCLEOTIDE SEQUENCE [LARGE SCALE GENOMIC DNA]</scope>
    <source>
        <strain evidence="3">CGMCC 1.13681</strain>
    </source>
</reference>
<keyword evidence="3" id="KW-1185">Reference proteome</keyword>
<feature type="region of interest" description="Disordered" evidence="1">
    <location>
        <begin position="122"/>
        <end position="141"/>
    </location>
</feature>
<evidence type="ECO:0000256" key="1">
    <source>
        <dbReference type="SAM" id="MobiDB-lite"/>
    </source>
</evidence>
<evidence type="ECO:0000313" key="2">
    <source>
        <dbReference type="EMBL" id="MFC7216743.1"/>
    </source>
</evidence>
<comment type="caution">
    <text evidence="2">The sequence shown here is derived from an EMBL/GenBank/DDBJ whole genome shotgun (WGS) entry which is preliminary data.</text>
</comment>
<dbReference type="Pfam" id="PF17230">
    <property type="entry name" value="DUF5304"/>
    <property type="match status" value="1"/>
</dbReference>
<accession>A0ABW2G7I7</accession>
<dbReference type="RefSeq" id="WP_386410564.1">
    <property type="nucleotide sequence ID" value="NZ_JBHSZO010000001.1"/>
</dbReference>
<dbReference type="InterPro" id="IPR035183">
    <property type="entry name" value="DUF5304"/>
</dbReference>
<dbReference type="EMBL" id="JBHSZO010000001">
    <property type="protein sequence ID" value="MFC7216743.1"/>
    <property type="molecule type" value="Genomic_DNA"/>
</dbReference>
<proteinExistence type="predicted"/>
<organism evidence="2 3">
    <name type="scientific">Streptomyces polyrhachis</name>
    <dbReference type="NCBI Taxonomy" id="1282885"/>
    <lineage>
        <taxon>Bacteria</taxon>
        <taxon>Bacillati</taxon>
        <taxon>Actinomycetota</taxon>
        <taxon>Actinomycetes</taxon>
        <taxon>Kitasatosporales</taxon>
        <taxon>Streptomycetaceae</taxon>
        <taxon>Streptomyces</taxon>
    </lineage>
</organism>
<sequence>MTDPSKSPSESDPWAQACAEDLAAEQARRKERYGTPPGSAAEELRRLFDTVAGRLTGPAARVAGATAAGAAAAGAQELARQFLTTARAATESVVERNPEVFDHLLAARDELLAAYRAAAARDEARWSRDEPDAGPERIDLD</sequence>
<name>A0ABW2G7I7_9ACTN</name>
<gene>
    <name evidence="2" type="ORF">ACFQLX_00935</name>
</gene>